<dbReference type="InterPro" id="IPR024079">
    <property type="entry name" value="MetalloPept_cat_dom_sf"/>
</dbReference>
<dbReference type="Gene3D" id="1.10.1380.10">
    <property type="entry name" value="Neutral endopeptidase , domain2"/>
    <property type="match status" value="1"/>
</dbReference>
<keyword evidence="2" id="KW-1133">Transmembrane helix</keyword>
<dbReference type="InterPro" id="IPR000718">
    <property type="entry name" value="Peptidase_M13"/>
</dbReference>
<evidence type="ECO:0000256" key="1">
    <source>
        <dbReference type="ARBA" id="ARBA00007357"/>
    </source>
</evidence>
<dbReference type="EMBL" id="BTRK01000002">
    <property type="protein sequence ID" value="GMR34587.1"/>
    <property type="molecule type" value="Genomic_DNA"/>
</dbReference>
<evidence type="ECO:0000313" key="5">
    <source>
        <dbReference type="Proteomes" id="UP001328107"/>
    </source>
</evidence>
<feature type="transmembrane region" description="Helical" evidence="2">
    <location>
        <begin position="7"/>
        <end position="31"/>
    </location>
</feature>
<dbReference type="Gene3D" id="3.40.390.10">
    <property type="entry name" value="Collagenase (Catalytic Domain)"/>
    <property type="match status" value="1"/>
</dbReference>
<keyword evidence="5" id="KW-1185">Reference proteome</keyword>
<organism evidence="4 5">
    <name type="scientific">Pristionchus mayeri</name>
    <dbReference type="NCBI Taxonomy" id="1317129"/>
    <lineage>
        <taxon>Eukaryota</taxon>
        <taxon>Metazoa</taxon>
        <taxon>Ecdysozoa</taxon>
        <taxon>Nematoda</taxon>
        <taxon>Chromadorea</taxon>
        <taxon>Rhabditida</taxon>
        <taxon>Rhabditina</taxon>
        <taxon>Diplogasteromorpha</taxon>
        <taxon>Diplogasteroidea</taxon>
        <taxon>Neodiplogasteridae</taxon>
        <taxon>Pristionchus</taxon>
    </lineage>
</organism>
<proteinExistence type="inferred from homology"/>
<dbReference type="SUPFAM" id="SSF55486">
    <property type="entry name" value="Metalloproteases ('zincins'), catalytic domain"/>
    <property type="match status" value="1"/>
</dbReference>
<keyword evidence="2" id="KW-0472">Membrane</keyword>
<dbReference type="GO" id="GO:0004222">
    <property type="term" value="F:metalloendopeptidase activity"/>
    <property type="evidence" value="ECO:0007669"/>
    <property type="project" value="InterPro"/>
</dbReference>
<gene>
    <name evidence="4" type="ORF">PMAYCL1PPCAC_04782</name>
</gene>
<evidence type="ECO:0000313" key="4">
    <source>
        <dbReference type="EMBL" id="GMR34587.1"/>
    </source>
</evidence>
<keyword evidence="2" id="KW-0812">Transmembrane</keyword>
<comment type="similarity">
    <text evidence="1">Belongs to the peptidase M13 family.</text>
</comment>
<accession>A0AAN4ZB92</accession>
<feature type="non-terminal residue" evidence="4">
    <location>
        <position position="377"/>
    </location>
</feature>
<dbReference type="PANTHER" id="PTHR11733:SF188">
    <property type="entry name" value="NEPRILYSIN"/>
    <property type="match status" value="1"/>
</dbReference>
<protein>
    <recommendedName>
        <fullName evidence="3">Peptidase M13 N-terminal domain-containing protein</fullName>
    </recommendedName>
</protein>
<dbReference type="InterPro" id="IPR008753">
    <property type="entry name" value="Peptidase_M13_N"/>
</dbReference>
<evidence type="ECO:0000259" key="3">
    <source>
        <dbReference type="Pfam" id="PF05649"/>
    </source>
</evidence>
<comment type="caution">
    <text evidence="4">The sequence shown here is derived from an EMBL/GenBank/DDBJ whole genome shotgun (WGS) entry which is preliminary data.</text>
</comment>
<dbReference type="PROSITE" id="PS51885">
    <property type="entry name" value="NEPRILYSIN"/>
    <property type="match status" value="1"/>
</dbReference>
<feature type="domain" description="Peptidase M13 N-terminal" evidence="3">
    <location>
        <begin position="97"/>
        <end position="373"/>
    </location>
</feature>
<dbReference type="GO" id="GO:0005886">
    <property type="term" value="C:plasma membrane"/>
    <property type="evidence" value="ECO:0007669"/>
    <property type="project" value="TreeGrafter"/>
</dbReference>
<dbReference type="InterPro" id="IPR042089">
    <property type="entry name" value="Peptidase_M13_dom_2"/>
</dbReference>
<reference evidence="5" key="1">
    <citation type="submission" date="2022-10" db="EMBL/GenBank/DDBJ databases">
        <title>Genome assembly of Pristionchus species.</title>
        <authorList>
            <person name="Yoshida K."/>
            <person name="Sommer R.J."/>
        </authorList>
    </citation>
    <scope>NUCLEOTIDE SEQUENCE [LARGE SCALE GENOMIC DNA]</scope>
    <source>
        <strain evidence="5">RS5460</strain>
    </source>
</reference>
<dbReference type="PANTHER" id="PTHR11733">
    <property type="entry name" value="ZINC METALLOPROTEASE FAMILY M13 NEPRILYSIN-RELATED"/>
    <property type="match status" value="1"/>
</dbReference>
<dbReference type="GO" id="GO:0016485">
    <property type="term" value="P:protein processing"/>
    <property type="evidence" value="ECO:0007669"/>
    <property type="project" value="TreeGrafter"/>
</dbReference>
<dbReference type="Pfam" id="PF05649">
    <property type="entry name" value="Peptidase_M13_N"/>
    <property type="match status" value="1"/>
</dbReference>
<dbReference type="AlphaFoldDB" id="A0AAN4ZB92"/>
<name>A0AAN4ZB92_9BILA</name>
<dbReference type="Proteomes" id="UP001328107">
    <property type="component" value="Unassembled WGS sequence"/>
</dbReference>
<evidence type="ECO:0000256" key="2">
    <source>
        <dbReference type="SAM" id="Phobius"/>
    </source>
</evidence>
<sequence length="377" mass="41568">MSKIHGANLALTIATCAVAIASLVFSILIFVNQGGPPHPPATTTVAPLMTTVATPVTSTEKAVDPPTCRVPGKVSTEPGWKSAADELLRGLYRDGDPCTDFYSYSCKTFLDDKSNPTSPSGESQQIINVQIADYLDKLDDSKASDYEKIAKNAYQLCSSSSTELPTQPMLNGRLDEVQADLLDFVQFPMFGFPSKDQSLDALFTKIGRTERQFLTSILLGSGASVDFKNNQKTAVYVDQAGLSYPRDYYVLPTFIDEMQAYADDIADLLKEYATGVGKADNCDDVCITDFAQWVVKFEVQIALASWSDDEMRNVKLQYNPFTVDDLRGYFKSLPIDKYILALTDGMRPDPFDNKIIIGEPSYFTWLDALLESQAITT</sequence>